<proteinExistence type="predicted"/>
<reference evidence="1 2" key="1">
    <citation type="submission" date="2024-04" db="EMBL/GenBank/DDBJ databases">
        <authorList>
            <person name="Fracassetti M."/>
        </authorList>
    </citation>
    <scope>NUCLEOTIDE SEQUENCE [LARGE SCALE GENOMIC DNA]</scope>
</reference>
<organism evidence="1 2">
    <name type="scientific">Linum trigynum</name>
    <dbReference type="NCBI Taxonomy" id="586398"/>
    <lineage>
        <taxon>Eukaryota</taxon>
        <taxon>Viridiplantae</taxon>
        <taxon>Streptophyta</taxon>
        <taxon>Embryophyta</taxon>
        <taxon>Tracheophyta</taxon>
        <taxon>Spermatophyta</taxon>
        <taxon>Magnoliopsida</taxon>
        <taxon>eudicotyledons</taxon>
        <taxon>Gunneridae</taxon>
        <taxon>Pentapetalae</taxon>
        <taxon>rosids</taxon>
        <taxon>fabids</taxon>
        <taxon>Malpighiales</taxon>
        <taxon>Linaceae</taxon>
        <taxon>Linum</taxon>
    </lineage>
</organism>
<dbReference type="EMBL" id="OZ034817">
    <property type="protein sequence ID" value="CAL1382169.1"/>
    <property type="molecule type" value="Genomic_DNA"/>
</dbReference>
<keyword evidence="2" id="KW-1185">Reference proteome</keyword>
<evidence type="ECO:0000313" key="2">
    <source>
        <dbReference type="Proteomes" id="UP001497516"/>
    </source>
</evidence>
<protein>
    <submittedName>
        <fullName evidence="1">Uncharacterized protein</fullName>
    </submittedName>
</protein>
<dbReference type="Gene3D" id="3.90.25.10">
    <property type="entry name" value="UDP-galactose 4-epimerase, domain 1"/>
    <property type="match status" value="1"/>
</dbReference>
<accession>A0AAV2E8P4</accession>
<name>A0AAV2E8P4_9ROSI</name>
<sequence length="89" mass="10150">MPGLQRLVYFYTKDFGIECCVGRFHNIHGPFGTVKWQGKRTSCLLPKGAYASDKFEMWGDALQTRSSPSLMNVWKVCSGKYLRSPLRLS</sequence>
<dbReference type="AlphaFoldDB" id="A0AAV2E8P4"/>
<evidence type="ECO:0000313" key="1">
    <source>
        <dbReference type="EMBL" id="CAL1382169.1"/>
    </source>
</evidence>
<dbReference type="Proteomes" id="UP001497516">
    <property type="component" value="Chromosome 4"/>
</dbReference>
<gene>
    <name evidence="1" type="ORF">LTRI10_LOCUS23510</name>
</gene>